<evidence type="ECO:0000256" key="1">
    <source>
        <dbReference type="ARBA" id="ARBA00001958"/>
    </source>
</evidence>
<dbReference type="PROSITE" id="PS51371">
    <property type="entry name" value="CBS"/>
    <property type="match status" value="2"/>
</dbReference>
<gene>
    <name evidence="15" type="ORF">A3A13_01670</name>
</gene>
<evidence type="ECO:0000256" key="10">
    <source>
        <dbReference type="ARBA" id="ARBA00048028"/>
    </source>
</evidence>
<dbReference type="PANTHER" id="PTHR11911:SF111">
    <property type="entry name" value="INOSINE-5'-MONOPHOSPHATE DEHYDROGENASE"/>
    <property type="match status" value="1"/>
</dbReference>
<proteinExistence type="inferred from homology"/>
<evidence type="ECO:0000256" key="5">
    <source>
        <dbReference type="ARBA" id="ARBA00022755"/>
    </source>
</evidence>
<dbReference type="GO" id="GO:0006177">
    <property type="term" value="P:GMP biosynthetic process"/>
    <property type="evidence" value="ECO:0007669"/>
    <property type="project" value="UniProtKB-KW"/>
</dbReference>
<comment type="catalytic activity">
    <reaction evidence="10">
        <text>IMP + NAD(+) + H2O = XMP + NADH + H(+)</text>
        <dbReference type="Rhea" id="RHEA:11708"/>
        <dbReference type="ChEBI" id="CHEBI:15377"/>
        <dbReference type="ChEBI" id="CHEBI:15378"/>
        <dbReference type="ChEBI" id="CHEBI:57464"/>
        <dbReference type="ChEBI" id="CHEBI:57540"/>
        <dbReference type="ChEBI" id="CHEBI:57945"/>
        <dbReference type="ChEBI" id="CHEBI:58053"/>
        <dbReference type="EC" id="1.1.1.205"/>
    </reaction>
</comment>
<keyword evidence="7" id="KW-0560">Oxidoreductase</keyword>
<name>A0A1F8GGH4_9BACT</name>
<dbReference type="InterPro" id="IPR000644">
    <property type="entry name" value="CBS_dom"/>
</dbReference>
<organism evidence="15 16">
    <name type="scientific">Candidatus Yanofskybacteria bacterium RIFCSPLOWO2_01_FULL_43_22</name>
    <dbReference type="NCBI Taxonomy" id="1802695"/>
    <lineage>
        <taxon>Bacteria</taxon>
        <taxon>Candidatus Yanofskyibacteriota</taxon>
    </lineage>
</organism>
<keyword evidence="6 12" id="KW-0630">Potassium</keyword>
<dbReference type="FunFam" id="3.20.20.70:FF:000424">
    <property type="entry name" value="Inosine-5'-monophosphate dehydrogenase 2"/>
    <property type="match status" value="1"/>
</dbReference>
<feature type="domain" description="CBS" evidence="14">
    <location>
        <begin position="102"/>
        <end position="159"/>
    </location>
</feature>
<keyword evidence="3" id="KW-0479">Metal-binding</keyword>
<evidence type="ECO:0000256" key="6">
    <source>
        <dbReference type="ARBA" id="ARBA00022958"/>
    </source>
</evidence>
<evidence type="ECO:0000256" key="4">
    <source>
        <dbReference type="ARBA" id="ARBA00022749"/>
    </source>
</evidence>
<feature type="binding site" description="in other chain" evidence="12">
    <location>
        <position position="308"/>
    </location>
    <ligand>
        <name>K(+)</name>
        <dbReference type="ChEBI" id="CHEBI:29103"/>
        <note>ligand shared between two tetrameric partners</note>
    </ligand>
</feature>
<keyword evidence="8 11" id="KW-0520">NAD</keyword>
<dbReference type="EMBL" id="MGKJ01000012">
    <property type="protein sequence ID" value="OGN24403.1"/>
    <property type="molecule type" value="Genomic_DNA"/>
</dbReference>
<dbReference type="InterPro" id="IPR001093">
    <property type="entry name" value="IMP_DH_GMPRt"/>
</dbReference>
<dbReference type="PANTHER" id="PTHR11911">
    <property type="entry name" value="INOSINE-5-MONOPHOSPHATE DEHYDROGENASE RELATED"/>
    <property type="match status" value="1"/>
</dbReference>
<feature type="binding site" description="in other chain" evidence="12">
    <location>
        <position position="310"/>
    </location>
    <ligand>
        <name>K(+)</name>
        <dbReference type="ChEBI" id="CHEBI:29103"/>
        <note>ligand shared between two tetrameric partners</note>
    </ligand>
</feature>
<evidence type="ECO:0000256" key="12">
    <source>
        <dbReference type="PIRSR" id="PIRSR000130-4"/>
    </source>
</evidence>
<accession>A0A1F8GGH4</accession>
<dbReference type="PIRSF" id="PIRSF000130">
    <property type="entry name" value="IMPDH"/>
    <property type="match status" value="1"/>
</dbReference>
<protein>
    <recommendedName>
        <fullName evidence="14">CBS domain-containing protein</fullName>
    </recommendedName>
</protein>
<dbReference type="SUPFAM" id="SSF54631">
    <property type="entry name" value="CBS-domain pair"/>
    <property type="match status" value="1"/>
</dbReference>
<dbReference type="InterPro" id="IPR013785">
    <property type="entry name" value="Aldolase_TIM"/>
</dbReference>
<dbReference type="Gene3D" id="3.20.20.70">
    <property type="entry name" value="Aldolase class I"/>
    <property type="match status" value="1"/>
</dbReference>
<feature type="binding site" evidence="11">
    <location>
        <begin position="306"/>
        <end position="308"/>
    </location>
    <ligand>
        <name>NAD(+)</name>
        <dbReference type="ChEBI" id="CHEBI:57540"/>
    </ligand>
</feature>
<dbReference type="GO" id="GO:0006183">
    <property type="term" value="P:GTP biosynthetic process"/>
    <property type="evidence" value="ECO:0007669"/>
    <property type="project" value="TreeGrafter"/>
</dbReference>
<dbReference type="Proteomes" id="UP000178911">
    <property type="component" value="Unassembled WGS sequence"/>
</dbReference>
<evidence type="ECO:0000256" key="11">
    <source>
        <dbReference type="PIRSR" id="PIRSR000130-3"/>
    </source>
</evidence>
<dbReference type="SMART" id="SM00116">
    <property type="entry name" value="CBS"/>
    <property type="match status" value="2"/>
</dbReference>
<comment type="caution">
    <text evidence="15">The sequence shown here is derived from an EMBL/GenBank/DDBJ whole genome shotgun (WGS) entry which is preliminary data.</text>
</comment>
<keyword evidence="5" id="KW-0658">Purine biosynthesis</keyword>
<keyword evidence="9 13" id="KW-0129">CBS domain</keyword>
<dbReference type="InterPro" id="IPR046342">
    <property type="entry name" value="CBS_dom_sf"/>
</dbReference>
<comment type="cofactor">
    <cofactor evidence="1">
        <name>K(+)</name>
        <dbReference type="ChEBI" id="CHEBI:29103"/>
    </cofactor>
</comment>
<dbReference type="CDD" id="cd00381">
    <property type="entry name" value="IMPDH"/>
    <property type="match status" value="1"/>
</dbReference>
<dbReference type="GO" id="GO:0003938">
    <property type="term" value="F:IMP dehydrogenase activity"/>
    <property type="evidence" value="ECO:0007669"/>
    <property type="project" value="UniProtKB-EC"/>
</dbReference>
<keyword evidence="4" id="KW-0332">GMP biosynthesis</keyword>
<sequence>MRSEQDDRWLRSELRGHAFDDFLNPPGWGKVKTRKGISLATNFSQHIGLNIPIVSANMDTITRARMAIAMAKEGGIGIIERYLSIEEQCDEIREVKRKESHIILQPHNISKNGTIAQAKELMERNKVGCLVILDESGKLLGLLSHRDVRFARDNDSVANRMKPVERLVTASPDTTLNQAKKLLDKSRLEKLPLVDEGFKLVGLITAKDIENLDRYPLANKDINGRLVVGAAVGAVGDFLERSSELVKAGVDVIVMDIANFQSEPGIEAVRKFRRKFPDTELVVGNVVLPEAVEIYQRFGVNGVKVGLGPGSACTTRYNTNIGVTQAQAIYECARVAKIPVIADGGIKRDGHISLALLLGGDSVMIGGLFASTDETPGLVFRKSTGQSVKSFRGMASREAMHQKLKAEEADDPYEISSRMSPEGIEKEVEARGSVVPIVREMAGHIASMISYIGGRTLIEAQGIFMANPSKYLVKLSEAAKKESFDR</sequence>
<dbReference type="AlphaFoldDB" id="A0A1F8GGH4"/>
<dbReference type="GO" id="GO:0046872">
    <property type="term" value="F:metal ion binding"/>
    <property type="evidence" value="ECO:0007669"/>
    <property type="project" value="UniProtKB-KW"/>
</dbReference>
<feature type="binding site" description="in other chain" evidence="12">
    <location>
        <position position="313"/>
    </location>
    <ligand>
        <name>K(+)</name>
        <dbReference type="ChEBI" id="CHEBI:29103"/>
        <note>ligand shared between two tetrameric partners</note>
    </ligand>
</feature>
<evidence type="ECO:0000313" key="15">
    <source>
        <dbReference type="EMBL" id="OGN24403.1"/>
    </source>
</evidence>
<evidence type="ECO:0000259" key="14">
    <source>
        <dbReference type="PROSITE" id="PS51371"/>
    </source>
</evidence>
<dbReference type="SMART" id="SM01240">
    <property type="entry name" value="IMPDH"/>
    <property type="match status" value="1"/>
</dbReference>
<evidence type="ECO:0000256" key="3">
    <source>
        <dbReference type="ARBA" id="ARBA00022723"/>
    </source>
</evidence>
<comment type="similarity">
    <text evidence="2">Belongs to the IMPDH/GMPR family.</text>
</comment>
<dbReference type="InterPro" id="IPR005990">
    <property type="entry name" value="IMP_DH"/>
</dbReference>
<evidence type="ECO:0000256" key="7">
    <source>
        <dbReference type="ARBA" id="ARBA00023002"/>
    </source>
</evidence>
<reference evidence="15 16" key="1">
    <citation type="journal article" date="2016" name="Nat. Commun.">
        <title>Thousands of microbial genomes shed light on interconnected biogeochemical processes in an aquifer system.</title>
        <authorList>
            <person name="Anantharaman K."/>
            <person name="Brown C.T."/>
            <person name="Hug L.A."/>
            <person name="Sharon I."/>
            <person name="Castelle C.J."/>
            <person name="Probst A.J."/>
            <person name="Thomas B.C."/>
            <person name="Singh A."/>
            <person name="Wilkins M.J."/>
            <person name="Karaoz U."/>
            <person name="Brodie E.L."/>
            <person name="Williams K.H."/>
            <person name="Hubbard S.S."/>
            <person name="Banfield J.F."/>
        </authorList>
    </citation>
    <scope>NUCLEOTIDE SEQUENCE [LARGE SCALE GENOMIC DNA]</scope>
</reference>
<dbReference type="PROSITE" id="PS00487">
    <property type="entry name" value="IMP_DH_GMP_RED"/>
    <property type="match status" value="1"/>
</dbReference>
<dbReference type="Pfam" id="PF00571">
    <property type="entry name" value="CBS"/>
    <property type="match status" value="2"/>
</dbReference>
<evidence type="ECO:0000256" key="8">
    <source>
        <dbReference type="ARBA" id="ARBA00023027"/>
    </source>
</evidence>
<feature type="binding site" evidence="11">
    <location>
        <begin position="256"/>
        <end position="258"/>
    </location>
    <ligand>
        <name>NAD(+)</name>
        <dbReference type="ChEBI" id="CHEBI:57540"/>
    </ligand>
</feature>
<evidence type="ECO:0000256" key="2">
    <source>
        <dbReference type="ARBA" id="ARBA00005502"/>
    </source>
</evidence>
<dbReference type="STRING" id="1802695.A3A13_01670"/>
<dbReference type="InterPro" id="IPR015875">
    <property type="entry name" value="IMP_DH/GMP_Rdtase_CS"/>
</dbReference>
<evidence type="ECO:0000256" key="9">
    <source>
        <dbReference type="ARBA" id="ARBA00023122"/>
    </source>
</evidence>
<dbReference type="SUPFAM" id="SSF51412">
    <property type="entry name" value="Inosine monophosphate dehydrogenase (IMPDH)"/>
    <property type="match status" value="1"/>
</dbReference>
<evidence type="ECO:0000313" key="16">
    <source>
        <dbReference type="Proteomes" id="UP000178911"/>
    </source>
</evidence>
<evidence type="ECO:0000256" key="13">
    <source>
        <dbReference type="PROSITE-ProRule" id="PRU00703"/>
    </source>
</evidence>
<dbReference type="Pfam" id="PF00478">
    <property type="entry name" value="IMPDH"/>
    <property type="match status" value="1"/>
</dbReference>
<feature type="domain" description="CBS" evidence="14">
    <location>
        <begin position="161"/>
        <end position="222"/>
    </location>
</feature>